<dbReference type="InterPro" id="IPR036196">
    <property type="entry name" value="Ptyr_pPase_sf"/>
</dbReference>
<proteinExistence type="inferred from homology"/>
<feature type="active site" evidence="5">
    <location>
        <position position="16"/>
    </location>
</feature>
<evidence type="ECO:0000259" key="6">
    <source>
        <dbReference type="SMART" id="SM00226"/>
    </source>
</evidence>
<evidence type="ECO:0000256" key="1">
    <source>
        <dbReference type="ARBA" id="ARBA00011063"/>
    </source>
</evidence>
<dbReference type="PANTHER" id="PTHR11717:SF7">
    <property type="entry name" value="LOW MOLECULAR WEIGHT PHOSPHOTYROSINE PROTEIN PHOSPHATASE"/>
    <property type="match status" value="1"/>
</dbReference>
<reference evidence="7 8" key="1">
    <citation type="submission" date="2018-03" db="EMBL/GenBank/DDBJ databases">
        <title>Genomic Encyclopedia of Type Strains, Phase III (KMG-III): the genomes of soil and plant-associated and newly described type strains.</title>
        <authorList>
            <person name="Whitman W."/>
        </authorList>
    </citation>
    <scope>NUCLEOTIDE SEQUENCE [LARGE SCALE GENOMIC DNA]</scope>
    <source>
        <strain evidence="7 8">CGMCC 4.7097</strain>
    </source>
</reference>
<keyword evidence="8" id="KW-1185">Reference proteome</keyword>
<name>A0A2P8HZD3_SACCR</name>
<dbReference type="InterPro" id="IPR023485">
    <property type="entry name" value="Ptyr_pPase"/>
</dbReference>
<comment type="similarity">
    <text evidence="1">Belongs to the low molecular weight phosphotyrosine protein phosphatase family.</text>
</comment>
<dbReference type="Pfam" id="PF01451">
    <property type="entry name" value="LMWPc"/>
    <property type="match status" value="1"/>
</dbReference>
<evidence type="ECO:0000313" key="8">
    <source>
        <dbReference type="Proteomes" id="UP000241118"/>
    </source>
</evidence>
<evidence type="ECO:0000256" key="4">
    <source>
        <dbReference type="ARBA" id="ARBA00022912"/>
    </source>
</evidence>
<organism evidence="7 8">
    <name type="scientific">Saccharothrix carnea</name>
    <dbReference type="NCBI Taxonomy" id="1280637"/>
    <lineage>
        <taxon>Bacteria</taxon>
        <taxon>Bacillati</taxon>
        <taxon>Actinomycetota</taxon>
        <taxon>Actinomycetes</taxon>
        <taxon>Pseudonocardiales</taxon>
        <taxon>Pseudonocardiaceae</taxon>
        <taxon>Saccharothrix</taxon>
    </lineage>
</organism>
<feature type="active site" description="Proton donor" evidence="5">
    <location>
        <position position="124"/>
    </location>
</feature>
<dbReference type="PRINTS" id="PR00719">
    <property type="entry name" value="LMWPTPASE"/>
</dbReference>
<comment type="caution">
    <text evidence="7">The sequence shown here is derived from an EMBL/GenBank/DDBJ whole genome shotgun (WGS) entry which is preliminary data.</text>
</comment>
<dbReference type="SUPFAM" id="SSF52788">
    <property type="entry name" value="Phosphotyrosine protein phosphatases I"/>
    <property type="match status" value="1"/>
</dbReference>
<sequence length="163" mass="17887">MTALHLSFVGRDNVCRSPMAALVMREQLRRNALADRVRVSTAGTEPWRVGQPADRRAVRVLAEHGYPTGHLATRIGLPQSSADLVLLLDATPPPVLLRLVGSAERVRPLRCFDPTAADDLDVPDPYHRGPEAFREVLDIIEATVPGLLRWVHAHLPAADDGSR</sequence>
<gene>
    <name evidence="7" type="ORF">B0I31_11916</name>
</gene>
<dbReference type="RefSeq" id="WP_219910952.1">
    <property type="nucleotide sequence ID" value="NZ_PYAX01000019.1"/>
</dbReference>
<protein>
    <recommendedName>
        <fullName evidence="2">protein-tyrosine-phosphatase</fullName>
        <ecNumber evidence="2">3.1.3.48</ecNumber>
    </recommendedName>
</protein>
<keyword evidence="4" id="KW-0904">Protein phosphatase</keyword>
<dbReference type="SMART" id="SM00226">
    <property type="entry name" value="LMWPc"/>
    <property type="match status" value="1"/>
</dbReference>
<dbReference type="Gene3D" id="3.40.50.2300">
    <property type="match status" value="1"/>
</dbReference>
<dbReference type="EMBL" id="PYAX01000019">
    <property type="protein sequence ID" value="PSL51586.1"/>
    <property type="molecule type" value="Genomic_DNA"/>
</dbReference>
<dbReference type="GO" id="GO:0004725">
    <property type="term" value="F:protein tyrosine phosphatase activity"/>
    <property type="evidence" value="ECO:0007669"/>
    <property type="project" value="UniProtKB-EC"/>
</dbReference>
<dbReference type="AlphaFoldDB" id="A0A2P8HZD3"/>
<evidence type="ECO:0000256" key="2">
    <source>
        <dbReference type="ARBA" id="ARBA00013064"/>
    </source>
</evidence>
<dbReference type="Proteomes" id="UP000241118">
    <property type="component" value="Unassembled WGS sequence"/>
</dbReference>
<evidence type="ECO:0000256" key="5">
    <source>
        <dbReference type="PIRSR" id="PIRSR617867-1"/>
    </source>
</evidence>
<evidence type="ECO:0000313" key="7">
    <source>
        <dbReference type="EMBL" id="PSL51586.1"/>
    </source>
</evidence>
<dbReference type="PANTHER" id="PTHR11717">
    <property type="entry name" value="LOW MOLECULAR WEIGHT PROTEIN TYROSINE PHOSPHATASE"/>
    <property type="match status" value="1"/>
</dbReference>
<dbReference type="InterPro" id="IPR017867">
    <property type="entry name" value="Tyr_phospatase_low_mol_wt"/>
</dbReference>
<accession>A0A2P8HZD3</accession>
<dbReference type="InterPro" id="IPR050438">
    <property type="entry name" value="LMW_PTPase"/>
</dbReference>
<evidence type="ECO:0000256" key="3">
    <source>
        <dbReference type="ARBA" id="ARBA00022801"/>
    </source>
</evidence>
<keyword evidence="3" id="KW-0378">Hydrolase</keyword>
<feature type="domain" description="Phosphotyrosine protein phosphatase I" evidence="6">
    <location>
        <begin position="4"/>
        <end position="150"/>
    </location>
</feature>
<dbReference type="EC" id="3.1.3.48" evidence="2"/>